<keyword evidence="6" id="KW-0067">ATP-binding</keyword>
<dbReference type="GO" id="GO:0005737">
    <property type="term" value="C:cytoplasm"/>
    <property type="evidence" value="ECO:0007669"/>
    <property type="project" value="TreeGrafter"/>
</dbReference>
<evidence type="ECO:0000259" key="9">
    <source>
        <dbReference type="PROSITE" id="PS50011"/>
    </source>
</evidence>
<protein>
    <recommendedName>
        <fullName evidence="1">non-specific serine/threonine protein kinase</fullName>
        <ecNumber evidence="1">2.7.11.1</ecNumber>
    </recommendedName>
</protein>
<evidence type="ECO:0000256" key="7">
    <source>
        <dbReference type="ARBA" id="ARBA00047899"/>
    </source>
</evidence>
<evidence type="ECO:0000256" key="2">
    <source>
        <dbReference type="ARBA" id="ARBA00022527"/>
    </source>
</evidence>
<dbReference type="SMART" id="SM00220">
    <property type="entry name" value="S_TKc"/>
    <property type="match status" value="1"/>
</dbReference>
<dbReference type="Pfam" id="PF00069">
    <property type="entry name" value="Pkinase"/>
    <property type="match status" value="2"/>
</dbReference>
<accession>A0A6A6D8A5</accession>
<dbReference type="EMBL" id="ML994736">
    <property type="protein sequence ID" value="KAF2175323.1"/>
    <property type="molecule type" value="Genomic_DNA"/>
</dbReference>
<dbReference type="OrthoDB" id="5979581at2759"/>
<proteinExistence type="predicted"/>
<evidence type="ECO:0000256" key="3">
    <source>
        <dbReference type="ARBA" id="ARBA00022679"/>
    </source>
</evidence>
<keyword evidence="5 10" id="KW-0418">Kinase</keyword>
<gene>
    <name evidence="10" type="ORF">K469DRAFT_647227</name>
</gene>
<evidence type="ECO:0000256" key="8">
    <source>
        <dbReference type="ARBA" id="ARBA00048679"/>
    </source>
</evidence>
<dbReference type="Gene3D" id="1.10.510.10">
    <property type="entry name" value="Transferase(Phosphotransferase) domain 1"/>
    <property type="match status" value="1"/>
</dbReference>
<dbReference type="InterPro" id="IPR000719">
    <property type="entry name" value="Prot_kinase_dom"/>
</dbReference>
<evidence type="ECO:0000256" key="6">
    <source>
        <dbReference type="ARBA" id="ARBA00022840"/>
    </source>
</evidence>
<dbReference type="GO" id="GO:0050684">
    <property type="term" value="P:regulation of mRNA processing"/>
    <property type="evidence" value="ECO:0007669"/>
    <property type="project" value="TreeGrafter"/>
</dbReference>
<comment type="catalytic activity">
    <reaction evidence="8">
        <text>L-seryl-[protein] + ATP = O-phospho-L-seryl-[protein] + ADP + H(+)</text>
        <dbReference type="Rhea" id="RHEA:17989"/>
        <dbReference type="Rhea" id="RHEA-COMP:9863"/>
        <dbReference type="Rhea" id="RHEA-COMP:11604"/>
        <dbReference type="ChEBI" id="CHEBI:15378"/>
        <dbReference type="ChEBI" id="CHEBI:29999"/>
        <dbReference type="ChEBI" id="CHEBI:30616"/>
        <dbReference type="ChEBI" id="CHEBI:83421"/>
        <dbReference type="ChEBI" id="CHEBI:456216"/>
        <dbReference type="EC" id="2.7.11.1"/>
    </reaction>
</comment>
<reference evidence="10" key="1">
    <citation type="journal article" date="2020" name="Stud. Mycol.">
        <title>101 Dothideomycetes genomes: a test case for predicting lifestyles and emergence of pathogens.</title>
        <authorList>
            <person name="Haridas S."/>
            <person name="Albert R."/>
            <person name="Binder M."/>
            <person name="Bloem J."/>
            <person name="Labutti K."/>
            <person name="Salamov A."/>
            <person name="Andreopoulos B."/>
            <person name="Baker S."/>
            <person name="Barry K."/>
            <person name="Bills G."/>
            <person name="Bluhm B."/>
            <person name="Cannon C."/>
            <person name="Castanera R."/>
            <person name="Culley D."/>
            <person name="Daum C."/>
            <person name="Ezra D."/>
            <person name="Gonzalez J."/>
            <person name="Henrissat B."/>
            <person name="Kuo A."/>
            <person name="Liang C."/>
            <person name="Lipzen A."/>
            <person name="Lutzoni F."/>
            <person name="Magnuson J."/>
            <person name="Mondo S."/>
            <person name="Nolan M."/>
            <person name="Ohm R."/>
            <person name="Pangilinan J."/>
            <person name="Park H.-J."/>
            <person name="Ramirez L."/>
            <person name="Alfaro M."/>
            <person name="Sun H."/>
            <person name="Tritt A."/>
            <person name="Yoshinaga Y."/>
            <person name="Zwiers L.-H."/>
            <person name="Turgeon B."/>
            <person name="Goodwin S."/>
            <person name="Spatafora J."/>
            <person name="Crous P."/>
            <person name="Grigoriev I."/>
        </authorList>
    </citation>
    <scope>NUCLEOTIDE SEQUENCE</scope>
    <source>
        <strain evidence="10">CBS 207.26</strain>
    </source>
</reference>
<dbReference type="PANTHER" id="PTHR47634:SF9">
    <property type="entry name" value="PROTEIN KINASE DOMAIN-CONTAINING PROTEIN-RELATED"/>
    <property type="match status" value="1"/>
</dbReference>
<comment type="catalytic activity">
    <reaction evidence="7">
        <text>L-threonyl-[protein] + ATP = O-phospho-L-threonyl-[protein] + ADP + H(+)</text>
        <dbReference type="Rhea" id="RHEA:46608"/>
        <dbReference type="Rhea" id="RHEA-COMP:11060"/>
        <dbReference type="Rhea" id="RHEA-COMP:11605"/>
        <dbReference type="ChEBI" id="CHEBI:15378"/>
        <dbReference type="ChEBI" id="CHEBI:30013"/>
        <dbReference type="ChEBI" id="CHEBI:30616"/>
        <dbReference type="ChEBI" id="CHEBI:61977"/>
        <dbReference type="ChEBI" id="CHEBI:456216"/>
        <dbReference type="EC" id="2.7.11.1"/>
    </reaction>
</comment>
<dbReference type="GO" id="GO:0004674">
    <property type="term" value="F:protein serine/threonine kinase activity"/>
    <property type="evidence" value="ECO:0007669"/>
    <property type="project" value="UniProtKB-KW"/>
</dbReference>
<name>A0A6A6D8A5_9PEZI</name>
<sequence>MATKRTPSPQRHTQLLEEESFSWYNSGRFYPVHLGEVFESRYQVLGKLGYGSVSTVWLCRDLKEREYVTLKIYISEHRQARNELNVFTHIRAIKTSHPGLKLIRTLRDAFELPGKLGAHQCLTHKPLGLTLSDLRKQCGGKLPGELLKPVINYLLLALDFLHTEARVVHTDIQESNIMMTITDDSILKKFEYEERDEPSTCKVDGDRVIYASRALDIPDEPGYPVLCDFSNAQFGEEYYIGEVMPDLYRAPEIVLGIPWNEKIDIWSIGLMLVWDLFEGKRMFNQRLPNRDLSSAAHLARMITLLGPPPMDLLQRGKVSEDFFDKDGRFVADIVIPATSLESEEENLEGEEKALFLQFLRSILQWEPRDRKSAKELIEDPWLQIQ</sequence>
<dbReference type="PROSITE" id="PS50011">
    <property type="entry name" value="PROTEIN_KINASE_DOM"/>
    <property type="match status" value="1"/>
</dbReference>
<evidence type="ECO:0000313" key="11">
    <source>
        <dbReference type="Proteomes" id="UP000800200"/>
    </source>
</evidence>
<organism evidence="10 11">
    <name type="scientific">Zopfia rhizophila CBS 207.26</name>
    <dbReference type="NCBI Taxonomy" id="1314779"/>
    <lineage>
        <taxon>Eukaryota</taxon>
        <taxon>Fungi</taxon>
        <taxon>Dikarya</taxon>
        <taxon>Ascomycota</taxon>
        <taxon>Pezizomycotina</taxon>
        <taxon>Dothideomycetes</taxon>
        <taxon>Dothideomycetes incertae sedis</taxon>
        <taxon>Zopfiaceae</taxon>
        <taxon>Zopfia</taxon>
    </lineage>
</organism>
<dbReference type="InterPro" id="IPR051334">
    <property type="entry name" value="SRPK"/>
</dbReference>
<keyword evidence="2" id="KW-0723">Serine/threonine-protein kinase</keyword>
<dbReference type="Proteomes" id="UP000800200">
    <property type="component" value="Unassembled WGS sequence"/>
</dbReference>
<dbReference type="GO" id="GO:0000245">
    <property type="term" value="P:spliceosomal complex assembly"/>
    <property type="evidence" value="ECO:0007669"/>
    <property type="project" value="TreeGrafter"/>
</dbReference>
<evidence type="ECO:0000256" key="5">
    <source>
        <dbReference type="ARBA" id="ARBA00022777"/>
    </source>
</evidence>
<evidence type="ECO:0000256" key="4">
    <source>
        <dbReference type="ARBA" id="ARBA00022741"/>
    </source>
</evidence>
<dbReference type="SUPFAM" id="SSF56112">
    <property type="entry name" value="Protein kinase-like (PK-like)"/>
    <property type="match status" value="1"/>
</dbReference>
<dbReference type="PANTHER" id="PTHR47634">
    <property type="entry name" value="PROTEIN KINASE DOMAIN-CONTAINING PROTEIN-RELATED"/>
    <property type="match status" value="1"/>
</dbReference>
<evidence type="ECO:0000313" key="10">
    <source>
        <dbReference type="EMBL" id="KAF2175323.1"/>
    </source>
</evidence>
<keyword evidence="4" id="KW-0547">Nucleotide-binding</keyword>
<dbReference type="GO" id="GO:0005634">
    <property type="term" value="C:nucleus"/>
    <property type="evidence" value="ECO:0007669"/>
    <property type="project" value="TreeGrafter"/>
</dbReference>
<dbReference type="GO" id="GO:0005524">
    <property type="term" value="F:ATP binding"/>
    <property type="evidence" value="ECO:0007669"/>
    <property type="project" value="UniProtKB-KW"/>
</dbReference>
<dbReference type="InterPro" id="IPR011009">
    <property type="entry name" value="Kinase-like_dom_sf"/>
</dbReference>
<keyword evidence="3" id="KW-0808">Transferase</keyword>
<dbReference type="AlphaFoldDB" id="A0A6A6D8A5"/>
<keyword evidence="11" id="KW-1185">Reference proteome</keyword>
<feature type="domain" description="Protein kinase" evidence="9">
    <location>
        <begin position="42"/>
        <end position="382"/>
    </location>
</feature>
<dbReference type="EC" id="2.7.11.1" evidence="1"/>
<dbReference type="Gene3D" id="3.30.200.20">
    <property type="entry name" value="Phosphorylase Kinase, domain 1"/>
    <property type="match status" value="1"/>
</dbReference>
<evidence type="ECO:0000256" key="1">
    <source>
        <dbReference type="ARBA" id="ARBA00012513"/>
    </source>
</evidence>